<feature type="transmembrane region" description="Helical" evidence="2">
    <location>
        <begin position="188"/>
        <end position="205"/>
    </location>
</feature>
<feature type="transmembrane region" description="Helical" evidence="2">
    <location>
        <begin position="243"/>
        <end position="263"/>
    </location>
</feature>
<dbReference type="PANTHER" id="PTHR34978:SF3">
    <property type="entry name" value="SLR0241 PROTEIN"/>
    <property type="match status" value="1"/>
</dbReference>
<feature type="domain" description="Peptidase M56" evidence="3">
    <location>
        <begin position="16"/>
        <end position="326"/>
    </location>
</feature>
<dbReference type="Pfam" id="PF05569">
    <property type="entry name" value="Peptidase_M56"/>
    <property type="match status" value="1"/>
</dbReference>
<proteinExistence type="predicted"/>
<feature type="transmembrane region" description="Helical" evidence="2">
    <location>
        <begin position="12"/>
        <end position="33"/>
    </location>
</feature>
<keyword evidence="2" id="KW-1133">Transmembrane helix</keyword>
<evidence type="ECO:0000313" key="5">
    <source>
        <dbReference type="Proteomes" id="UP000460318"/>
    </source>
</evidence>
<feature type="region of interest" description="Disordered" evidence="1">
    <location>
        <begin position="86"/>
        <end position="106"/>
    </location>
</feature>
<dbReference type="PANTHER" id="PTHR34978">
    <property type="entry name" value="POSSIBLE SENSOR-TRANSDUCER PROTEIN BLAR"/>
    <property type="match status" value="1"/>
</dbReference>
<feature type="compositionally biased region" description="Polar residues" evidence="1">
    <location>
        <begin position="397"/>
        <end position="442"/>
    </location>
</feature>
<dbReference type="Proteomes" id="UP000460318">
    <property type="component" value="Unassembled WGS sequence"/>
</dbReference>
<dbReference type="InterPro" id="IPR025453">
    <property type="entry name" value="DUF4309"/>
</dbReference>
<sequence>MEVLTNPSVNHFFDWVIQTTVLASIMTVLILLIKAVMKNRLKPGWHYVLWLLLMLRLLIPSGPQTEFSIYNLFPWTGAATQSAAIPPAISPGDEGKSPSSPQAFLPAIHPESSGPHTVDSMIGSSNRWSLKRVMISIWLAIAVLLLIHLLAVNLLFSMKLHRKAQPASEDEVMVLEEAKKAMGIRRRVRLTYSSVVPTPTLFGWIRPHLVMPMNSKSLGVEQRQHIYLHELAHMKRGDIVVNWLMHLVLVLHWFNPLLWYALFRMREDQELAADALALRKIEPERVAEYGHTVITLLERTKQRAHIPGAAGLSGSKQQLKRRIIMIKNFRRRSVGWTVVGLALVVALSGCALTNGKTASNGDASPPPATTPAKEAPTETQSDAQGKDAGEGDAQGTKDAQNGSAADTSSKSGTPSSNHTDSNQGSTGSSGAKQTSSGGSVTSGHERQLKDIYALAKKGKVQGADFVAGKTLIDEIHAAWGDPDRPWQPNDRYAYDSYSPGAGRGTYAFGIGRGEVVYDIRYFGSQADKSVAFNQISFAEIQNTFGKPSSMKTNSGDDILTYELGAYELKFVGPHKTARLDHISVYSPKAAAPMGGSTK</sequence>
<dbReference type="EMBL" id="WUBI01000001">
    <property type="protein sequence ID" value="MWV43813.1"/>
    <property type="molecule type" value="Genomic_DNA"/>
</dbReference>
<gene>
    <name evidence="4" type="ORF">GRF59_09210</name>
</gene>
<feature type="transmembrane region" description="Helical" evidence="2">
    <location>
        <begin position="45"/>
        <end position="63"/>
    </location>
</feature>
<feature type="transmembrane region" description="Helical" evidence="2">
    <location>
        <begin position="334"/>
        <end position="355"/>
    </location>
</feature>
<evidence type="ECO:0000256" key="1">
    <source>
        <dbReference type="SAM" id="MobiDB-lite"/>
    </source>
</evidence>
<protein>
    <submittedName>
        <fullName evidence="4">DUF4309 domain-containing protein</fullName>
    </submittedName>
</protein>
<dbReference type="RefSeq" id="WP_160497281.1">
    <property type="nucleotide sequence ID" value="NZ_WUBI01000001.1"/>
</dbReference>
<dbReference type="AlphaFoldDB" id="A0A7X3IHV6"/>
<evidence type="ECO:0000256" key="2">
    <source>
        <dbReference type="SAM" id="Phobius"/>
    </source>
</evidence>
<organism evidence="4 5">
    <name type="scientific">Paenibacillus dendrobii</name>
    <dbReference type="NCBI Taxonomy" id="2691084"/>
    <lineage>
        <taxon>Bacteria</taxon>
        <taxon>Bacillati</taxon>
        <taxon>Bacillota</taxon>
        <taxon>Bacilli</taxon>
        <taxon>Bacillales</taxon>
        <taxon>Paenibacillaceae</taxon>
        <taxon>Paenibacillus</taxon>
    </lineage>
</organism>
<feature type="transmembrane region" description="Helical" evidence="2">
    <location>
        <begin position="135"/>
        <end position="156"/>
    </location>
</feature>
<dbReference type="Pfam" id="PF14172">
    <property type="entry name" value="DUF4309"/>
    <property type="match status" value="1"/>
</dbReference>
<dbReference type="CDD" id="cd07341">
    <property type="entry name" value="M56_BlaR1_MecR1_like"/>
    <property type="match status" value="1"/>
</dbReference>
<comment type="caution">
    <text evidence="4">The sequence shown here is derived from an EMBL/GenBank/DDBJ whole genome shotgun (WGS) entry which is preliminary data.</text>
</comment>
<name>A0A7X3IHV6_9BACL</name>
<dbReference type="InterPro" id="IPR008756">
    <property type="entry name" value="Peptidase_M56"/>
</dbReference>
<reference evidence="4 5" key="1">
    <citation type="submission" date="2019-12" db="EMBL/GenBank/DDBJ databases">
        <title>Paenibacillus sp. nov., an endophytic bacterium isolated from the stem of Dendrobium.</title>
        <authorList>
            <person name="Zhao R."/>
        </authorList>
    </citation>
    <scope>NUCLEOTIDE SEQUENCE [LARGE SCALE GENOMIC DNA]</scope>
    <source>
        <strain evidence="4 5">HJL G12</strain>
    </source>
</reference>
<keyword evidence="2" id="KW-0812">Transmembrane</keyword>
<feature type="region of interest" description="Disordered" evidence="1">
    <location>
        <begin position="356"/>
        <end position="444"/>
    </location>
</feature>
<keyword evidence="2" id="KW-0472">Membrane</keyword>
<evidence type="ECO:0000313" key="4">
    <source>
        <dbReference type="EMBL" id="MWV43813.1"/>
    </source>
</evidence>
<evidence type="ECO:0000259" key="3">
    <source>
        <dbReference type="Pfam" id="PF05569"/>
    </source>
</evidence>
<keyword evidence="5" id="KW-1185">Reference proteome</keyword>
<dbReference type="InterPro" id="IPR052173">
    <property type="entry name" value="Beta-lactam_resp_regulator"/>
</dbReference>
<accession>A0A7X3IHV6</accession>
<feature type="compositionally biased region" description="Low complexity" evidence="1">
    <location>
        <begin position="370"/>
        <end position="379"/>
    </location>
</feature>